<evidence type="ECO:0000256" key="5">
    <source>
        <dbReference type="ARBA" id="ARBA00022989"/>
    </source>
</evidence>
<keyword evidence="6 7" id="KW-0472">Membrane</keyword>
<feature type="transmembrane region" description="Helical" evidence="7">
    <location>
        <begin position="117"/>
        <end position="134"/>
    </location>
</feature>
<dbReference type="GO" id="GO:0005886">
    <property type="term" value="C:plasma membrane"/>
    <property type="evidence" value="ECO:0007669"/>
    <property type="project" value="UniProtKB-SubCell"/>
</dbReference>
<dbReference type="PANTHER" id="PTHR39087:SF2">
    <property type="entry name" value="UPF0104 MEMBRANE PROTEIN MJ1595"/>
    <property type="match status" value="1"/>
</dbReference>
<proteinExistence type="inferred from homology"/>
<evidence type="ECO:0000256" key="2">
    <source>
        <dbReference type="ARBA" id="ARBA00011061"/>
    </source>
</evidence>
<name>A0A1D3KZF6_9EURY</name>
<dbReference type="GeneID" id="30411048"/>
<feature type="transmembrane region" description="Helical" evidence="7">
    <location>
        <begin position="140"/>
        <end position="158"/>
    </location>
</feature>
<dbReference type="Pfam" id="PF03706">
    <property type="entry name" value="LPG_synthase_TM"/>
    <property type="match status" value="1"/>
</dbReference>
<keyword evidence="9" id="KW-1185">Reference proteome</keyword>
<keyword evidence="3" id="KW-1003">Cell membrane</keyword>
<dbReference type="OrthoDB" id="69982at2157"/>
<evidence type="ECO:0000256" key="1">
    <source>
        <dbReference type="ARBA" id="ARBA00004651"/>
    </source>
</evidence>
<dbReference type="PATRIC" id="fig|129848.4.peg.191"/>
<gene>
    <name evidence="8" type="ORF">MCBB_0184</name>
</gene>
<dbReference type="RefSeq" id="WP_071905846.1">
    <property type="nucleotide sequence ID" value="NZ_LT607756.1"/>
</dbReference>
<comment type="subcellular location">
    <subcellularLocation>
        <location evidence="1">Cell membrane</location>
        <topology evidence="1">Multi-pass membrane protein</topology>
    </subcellularLocation>
</comment>
<dbReference type="EMBL" id="LT607756">
    <property type="protein sequence ID" value="SCG84772.1"/>
    <property type="molecule type" value="Genomic_DNA"/>
</dbReference>
<dbReference type="KEGG" id="mcub:MCBB_0184"/>
<feature type="transmembrane region" description="Helical" evidence="7">
    <location>
        <begin position="39"/>
        <end position="58"/>
    </location>
</feature>
<dbReference type="STRING" id="118062.MCBB_0184"/>
<reference evidence="8 9" key="1">
    <citation type="submission" date="2016-08" db="EMBL/GenBank/DDBJ databases">
        <authorList>
            <person name="Seilhamer J.J."/>
        </authorList>
    </citation>
    <scope>NUCLEOTIDE SEQUENCE [LARGE SCALE GENOMIC DNA]</scope>
    <source>
        <strain evidence="8">Buetzberg</strain>
    </source>
</reference>
<keyword evidence="5 7" id="KW-1133">Transmembrane helix</keyword>
<dbReference type="PANTHER" id="PTHR39087">
    <property type="entry name" value="UPF0104 MEMBRANE PROTEIN MJ1595"/>
    <property type="match status" value="1"/>
</dbReference>
<evidence type="ECO:0000256" key="7">
    <source>
        <dbReference type="SAM" id="Phobius"/>
    </source>
</evidence>
<comment type="similarity">
    <text evidence="2">Belongs to the UPF0104 family.</text>
</comment>
<evidence type="ECO:0000256" key="3">
    <source>
        <dbReference type="ARBA" id="ARBA00022475"/>
    </source>
</evidence>
<evidence type="ECO:0000256" key="4">
    <source>
        <dbReference type="ARBA" id="ARBA00022692"/>
    </source>
</evidence>
<evidence type="ECO:0000256" key="6">
    <source>
        <dbReference type="ARBA" id="ARBA00023136"/>
    </source>
</evidence>
<dbReference type="InterPro" id="IPR022791">
    <property type="entry name" value="L-PG_synthase/AglD"/>
</dbReference>
<dbReference type="Proteomes" id="UP000094707">
    <property type="component" value="Chromosome I"/>
</dbReference>
<protein>
    <submittedName>
        <fullName evidence="8">UPF0104 membrane protein</fullName>
    </submittedName>
</protein>
<dbReference type="NCBIfam" id="TIGR00374">
    <property type="entry name" value="flippase-like domain"/>
    <property type="match status" value="1"/>
</dbReference>
<evidence type="ECO:0000313" key="9">
    <source>
        <dbReference type="Proteomes" id="UP000094707"/>
    </source>
</evidence>
<dbReference type="AlphaFoldDB" id="A0A1D3KZF6"/>
<feature type="transmembrane region" description="Helical" evidence="7">
    <location>
        <begin position="272"/>
        <end position="292"/>
    </location>
</feature>
<feature type="transmembrane region" description="Helical" evidence="7">
    <location>
        <begin position="215"/>
        <end position="238"/>
    </location>
</feature>
<keyword evidence="4 7" id="KW-0812">Transmembrane</keyword>
<organism evidence="8 9">
    <name type="scientific">Methanobacterium congolense</name>
    <dbReference type="NCBI Taxonomy" id="118062"/>
    <lineage>
        <taxon>Archaea</taxon>
        <taxon>Methanobacteriati</taxon>
        <taxon>Methanobacteriota</taxon>
        <taxon>Methanomada group</taxon>
        <taxon>Methanobacteria</taxon>
        <taxon>Methanobacteriales</taxon>
        <taxon>Methanobacteriaceae</taxon>
        <taxon>Methanobacterium</taxon>
    </lineage>
</organism>
<accession>A0A1D3KZF6</accession>
<feature type="transmembrane region" description="Helical" evidence="7">
    <location>
        <begin position="298"/>
        <end position="315"/>
    </location>
</feature>
<evidence type="ECO:0000313" key="8">
    <source>
        <dbReference type="EMBL" id="SCG84772.1"/>
    </source>
</evidence>
<sequence>MKQLYVLIVSFILLILLVLWLGPSNILHALETANPWLILLAAFIHLVVIGVRSLRWGFIIGQPTEFKKNYVVKTIGLFAGNFSPARSAGEVLNAVAGKKINRISLSEGLSAGLTERFFDVGIAGCLMLISSLFLPKVRVITIIGGLVSLGMVLLIYIFNWRENASIWLYERIHPLISKLPIREEVLNNMYVKFTGGLKNMIEYTRSFSNFKNLTLVFLLSGASWLLECVRLLVVFYAFNTEISFTAIVVIFLIANLIGIITALPGGIGSIEISLTGLFVLFGVSGALSGSIALVDRLVSFWLVTALGIIFASYYAKDILEDIKGYTLDIKGSK</sequence>
<feature type="transmembrane region" description="Helical" evidence="7">
    <location>
        <begin position="244"/>
        <end position="265"/>
    </location>
</feature>